<keyword evidence="6" id="KW-0812">Transmembrane</keyword>
<keyword evidence="4" id="KW-0572">Peptidoglycan-anchor</keyword>
<dbReference type="EMBL" id="AZFN01000002">
    <property type="protein sequence ID" value="KRM03452.1"/>
    <property type="molecule type" value="Genomic_DNA"/>
</dbReference>
<feature type="compositionally biased region" description="Polar residues" evidence="5">
    <location>
        <begin position="1607"/>
        <end position="1618"/>
    </location>
</feature>
<feature type="compositionally biased region" description="Low complexity" evidence="5">
    <location>
        <begin position="56"/>
        <end position="119"/>
    </location>
</feature>
<feature type="compositionally biased region" description="Polar residues" evidence="5">
    <location>
        <begin position="1377"/>
        <end position="1386"/>
    </location>
</feature>
<dbReference type="InterPro" id="IPR019931">
    <property type="entry name" value="LPXTG_anchor"/>
</dbReference>
<feature type="region of interest" description="Disordered" evidence="5">
    <location>
        <begin position="53"/>
        <end position="119"/>
    </location>
</feature>
<evidence type="ECO:0000256" key="5">
    <source>
        <dbReference type="SAM" id="MobiDB-lite"/>
    </source>
</evidence>
<dbReference type="Gene3D" id="2.20.230.10">
    <property type="entry name" value="Resuscitation-promoting factor rpfb"/>
    <property type="match status" value="1"/>
</dbReference>
<dbReference type="NCBIfam" id="TIGR02331">
    <property type="entry name" value="rib_alpha"/>
    <property type="match status" value="4"/>
</dbReference>
<sequence>MVSKNNNHLYDEKMNRTHFSFSLRKLNIGVASVLLGIGFGFGVVNHNGTVAHADTTDTTSTTTDATPASDASTSSASATSATTTSAVAVTPTSAATSSSANDASSAADSSSTSSASSDVATNDLDQAISADAIDQGYITSETDLTNAAHTLSGHVYIADYGTYSTMSNGMTDAPDGTKVYMQWMDTDGAISPIYVATTHSNIGTSAGQGGAGLYAFNLSSSSKGNVVKDGWTDANGKVHVYNATAGQYYRLWVVDTKAADGNTLTMFRQAGGFYAGSWVNSFTTSNLGQFPLAGTNMQRTAVFMYELPEGVTNQGDNGVSYMTTSADQWKTYDQGTLSAPAVTGAKTTDGTTSAGLSISGRVWLESTAGNAANSGTGPNYNPAMGDGAASGYTVVASVLTEEGATAYKNSVSSLDNSLQAAAAKELLEAHPEYIAETVKTTTDSNGQYSLAFSSDAITSAANQHEAIYMFVMDKNGNVVTAYSPYTTTLFRSPNVTGTSSLSPQIVPAYNAAAFNSPSWYNVNFAVVPNTIVNLDITNYDTTNNPASYGDTANVKLSDYSASGSGQLSALDDSIKWTSSNDSSFSLSVPVSSINDGSLANLTISADGKTVTTADGQSYTFDEAIPEGTVFTASLVEGTVTVAADSFMVKTTDAKKYEPNYADQTVAAGQTASVTPTFTDKEGNTVTLPEGTTFTSSATDANGSSASAWATLDPTTGEIVYTPSADQASGDYEVPVTVTYADGSTDQVTATVHVTNQAADYTPVYDNDGHKYVKAGDSVDFPAPTFTDKDGNTVTVPSGTTFTAGDTSFPGTVTVDPTTGAITATANDGATAGDYTVPVTVTYPDGTSEVVNATVTVVPAPDKVTTTTVPYTTTYTADPTKDAGVQTVVTEGQNGSTTTTTTYTVNPTTGELTPTSTTTQTDPVNEVVSVGTKTPADNKTQADTNEPAYADTTVPAGQTATTNPTFTNGTPEGATYSVDNTNAPFVTVDPTTGALTAAPSVDQAPGEYTVPVTVTYSDGSTDTVDAKITVTDNEAATHEAQGGDVTKPYGEATTADDVTNAVKITPDDDVAKNATVTVDDPTTLPDGKTPGTVEVPVTVTYPDGSQDHTTVSVTTKEPGQTVTDAESHDAQGGEVNKPYGEATTAEDVTSQVTITPDDDVAKNATVTVDDPTTLPDGKTPGTVEVPVTVTYPDGSQDHTTVKVTTDTSDADKYEPQGQDQTVNQGDTPKAEDSISNKGDLPDGTKYDWKETPDTNTPGDKTATVVVTYPDGSQDEVPVTIHVTTDADTHDAQGGQLTKPYGQPTTAEDVTSQVTITPDDDVAKNATVTVDDPTTLPDGKTPGTVEVPVTVTYPDGSQDHTTVKVTTDTSDADKYEPQGQDQTVNQGDTPKAEDSISNKGDLPDGTKYDWKETPDTNTPGDKTATVVVTYPDGSQDEVPVTIHVTTDADTHDAQGGQLTKPYGQPTTAEDVTSQVTITPDDDVAKNATVTVDDPTTLPDGKTSGTVTIPVTVTYPDGSQDHTTVTVTTEKSQAETNDPQGQDVNTTVGKTPDAADAIKNKGDLPDGTTYTWKETPDVTTTGDKPATVVVTYPDGSQDEVPVTIHVTNPTAEGQDITTPKNQVPDASDGIKNKDEMPDGTKYEWKETPDVSKTGQTTGTVVVTFPDGTQTEVQVTITITDYQTNTVTTTWNDNDQVLTTTTSTATNASAATTEETKAQLPQTGNDQSEVTTIAGLMAASMVGLLGLAKFRKKENK</sequence>
<reference evidence="9 10" key="1">
    <citation type="journal article" date="2015" name="Genome Announc.">
        <title>Expanding the biotechnology potential of lactobacilli through comparative genomics of 213 strains and associated genera.</title>
        <authorList>
            <person name="Sun Z."/>
            <person name="Harris H.M."/>
            <person name="McCann A."/>
            <person name="Guo C."/>
            <person name="Argimon S."/>
            <person name="Zhang W."/>
            <person name="Yang X."/>
            <person name="Jeffery I.B."/>
            <person name="Cooney J.C."/>
            <person name="Kagawa T.F."/>
            <person name="Liu W."/>
            <person name="Song Y."/>
            <person name="Salvetti E."/>
            <person name="Wrobel A."/>
            <person name="Rasinkangas P."/>
            <person name="Parkhill J."/>
            <person name="Rea M.C."/>
            <person name="O'Sullivan O."/>
            <person name="Ritari J."/>
            <person name="Douillard F.P."/>
            <person name="Paul Ross R."/>
            <person name="Yang R."/>
            <person name="Briner A.E."/>
            <person name="Felis G.E."/>
            <person name="de Vos W.M."/>
            <person name="Barrangou R."/>
            <person name="Klaenhammer T.R."/>
            <person name="Caufield P.W."/>
            <person name="Cui Y."/>
            <person name="Zhang H."/>
            <person name="O'Toole P.W."/>
        </authorList>
    </citation>
    <scope>NUCLEOTIDE SEQUENCE [LARGE SCALE GENOMIC DNA]</scope>
    <source>
        <strain evidence="9 10">DSM 16045</strain>
    </source>
</reference>
<evidence type="ECO:0000256" key="1">
    <source>
        <dbReference type="ARBA" id="ARBA00022512"/>
    </source>
</evidence>
<dbReference type="InterPro" id="IPR011098">
    <property type="entry name" value="G5_dom"/>
</dbReference>
<name>A0A0R1VP38_9LACO</name>
<evidence type="ECO:0000256" key="2">
    <source>
        <dbReference type="ARBA" id="ARBA00022525"/>
    </source>
</evidence>
<dbReference type="Pfam" id="PF04650">
    <property type="entry name" value="YSIRK_signal"/>
    <property type="match status" value="1"/>
</dbReference>
<dbReference type="PROSITE" id="PS50847">
    <property type="entry name" value="GRAM_POS_ANCHORING"/>
    <property type="match status" value="1"/>
</dbReference>
<feature type="region of interest" description="Disordered" evidence="5">
    <location>
        <begin position="950"/>
        <end position="980"/>
    </location>
</feature>
<dbReference type="NCBIfam" id="TIGR01168">
    <property type="entry name" value="YSIRK_signal"/>
    <property type="match status" value="1"/>
</dbReference>
<keyword evidence="3" id="KW-0732">Signal</keyword>
<dbReference type="SMART" id="SM01208">
    <property type="entry name" value="G5"/>
    <property type="match status" value="1"/>
</dbReference>
<organism evidence="9 10">
    <name type="scientific">Limosilactobacillus gastricus DSM 16045</name>
    <dbReference type="NCBI Taxonomy" id="1423749"/>
    <lineage>
        <taxon>Bacteria</taxon>
        <taxon>Bacillati</taxon>
        <taxon>Bacillota</taxon>
        <taxon>Bacilli</taxon>
        <taxon>Lactobacillales</taxon>
        <taxon>Lactobacillaceae</taxon>
        <taxon>Limosilactobacillus</taxon>
    </lineage>
</organism>
<feature type="compositionally biased region" description="Basic and acidic residues" evidence="5">
    <location>
        <begin position="1625"/>
        <end position="1636"/>
    </location>
</feature>
<evidence type="ECO:0000313" key="10">
    <source>
        <dbReference type="Proteomes" id="UP000051739"/>
    </source>
</evidence>
<dbReference type="NCBIfam" id="NF038186">
    <property type="entry name" value="YPDG_rpt"/>
    <property type="match status" value="3"/>
</dbReference>
<dbReference type="InterPro" id="IPR044055">
    <property type="entry name" value="RibLong"/>
</dbReference>
<feature type="domain" description="G5" evidence="8">
    <location>
        <begin position="854"/>
        <end position="933"/>
    </location>
</feature>
<feature type="domain" description="Gram-positive cocci surface proteins LPxTG" evidence="7">
    <location>
        <begin position="1716"/>
        <end position="1752"/>
    </location>
</feature>
<feature type="region of interest" description="Disordered" evidence="5">
    <location>
        <begin position="1099"/>
        <end position="1261"/>
    </location>
</feature>
<dbReference type="Pfam" id="PF00746">
    <property type="entry name" value="Gram_pos_anchor"/>
    <property type="match status" value="1"/>
</dbReference>
<feature type="region of interest" description="Disordered" evidence="5">
    <location>
        <begin position="1526"/>
        <end position="1559"/>
    </location>
</feature>
<evidence type="ECO:0000256" key="3">
    <source>
        <dbReference type="ARBA" id="ARBA00022729"/>
    </source>
</evidence>
<feature type="compositionally biased region" description="Polar residues" evidence="5">
    <location>
        <begin position="1106"/>
        <end position="1123"/>
    </location>
</feature>
<dbReference type="InterPro" id="IPR013783">
    <property type="entry name" value="Ig-like_fold"/>
</dbReference>
<dbReference type="InterPro" id="IPR012706">
    <property type="entry name" value="Rib_alpha_Esp_rpt"/>
</dbReference>
<gene>
    <name evidence="9" type="ORF">FC60_GL000773</name>
</gene>
<feature type="transmembrane region" description="Helical" evidence="6">
    <location>
        <begin position="26"/>
        <end position="44"/>
    </location>
</feature>
<protein>
    <submittedName>
        <fullName evidence="9">Cell wall surface protein</fullName>
    </submittedName>
</protein>
<feature type="compositionally biased region" description="Polar residues" evidence="5">
    <location>
        <begin position="1216"/>
        <end position="1225"/>
    </location>
</feature>
<dbReference type="Proteomes" id="UP000051739">
    <property type="component" value="Unassembled WGS sequence"/>
</dbReference>
<feature type="compositionally biased region" description="Basic and acidic residues" evidence="5">
    <location>
        <begin position="1388"/>
        <end position="1412"/>
    </location>
</feature>
<dbReference type="SUPFAM" id="SSF49313">
    <property type="entry name" value="Cadherin-like"/>
    <property type="match status" value="1"/>
</dbReference>
<dbReference type="Pfam" id="PF18957">
    <property type="entry name" value="RibLong"/>
    <property type="match status" value="3"/>
</dbReference>
<feature type="region of interest" description="Disordered" evidence="5">
    <location>
        <begin position="1323"/>
        <end position="1421"/>
    </location>
</feature>
<feature type="region of interest" description="Disordered" evidence="5">
    <location>
        <begin position="892"/>
        <end position="921"/>
    </location>
</feature>
<feature type="region of interest" description="Disordered" evidence="5">
    <location>
        <begin position="677"/>
        <end position="704"/>
    </location>
</feature>
<feature type="compositionally biased region" description="Low complexity" evidence="5">
    <location>
        <begin position="896"/>
        <end position="920"/>
    </location>
</feature>
<keyword evidence="1" id="KW-0134">Cell wall</keyword>
<feature type="compositionally biased region" description="Basic and acidic residues" evidence="5">
    <location>
        <begin position="1227"/>
        <end position="1251"/>
    </location>
</feature>
<proteinExistence type="predicted"/>
<comment type="caution">
    <text evidence="9">The sequence shown here is derived from an EMBL/GenBank/DDBJ whole genome shotgun (WGS) entry which is preliminary data.</text>
</comment>
<dbReference type="InterPro" id="IPR059115">
    <property type="entry name" value="Rib"/>
</dbReference>
<keyword evidence="6" id="KW-1133">Transmembrane helix</keyword>
<feature type="compositionally biased region" description="Low complexity" evidence="5">
    <location>
        <begin position="1164"/>
        <end position="1191"/>
    </location>
</feature>
<dbReference type="Pfam" id="PF07501">
    <property type="entry name" value="G5"/>
    <property type="match status" value="1"/>
</dbReference>
<keyword evidence="6" id="KW-0472">Membrane</keyword>
<dbReference type="PATRIC" id="fig|1423749.3.peg.777"/>
<dbReference type="GO" id="GO:0005509">
    <property type="term" value="F:calcium ion binding"/>
    <property type="evidence" value="ECO:0007669"/>
    <property type="project" value="InterPro"/>
</dbReference>
<dbReference type="RefSeq" id="WP_056936651.1">
    <property type="nucleotide sequence ID" value="NZ_AZFN01000002.1"/>
</dbReference>
<feature type="compositionally biased region" description="Polar residues" evidence="5">
    <location>
        <begin position="1526"/>
        <end position="1546"/>
    </location>
</feature>
<keyword evidence="2" id="KW-0964">Secreted</keyword>
<dbReference type="Gene3D" id="2.60.40.10">
    <property type="entry name" value="Immunoglobulins"/>
    <property type="match status" value="2"/>
</dbReference>
<feature type="compositionally biased region" description="Low complexity" evidence="5">
    <location>
        <begin position="955"/>
        <end position="970"/>
    </location>
</feature>
<evidence type="ECO:0000259" key="7">
    <source>
        <dbReference type="PROSITE" id="PS50847"/>
    </source>
</evidence>
<feature type="compositionally biased region" description="Low complexity" evidence="5">
    <location>
        <begin position="1325"/>
        <end position="1352"/>
    </location>
</feature>
<feature type="region of interest" description="Disordered" evidence="5">
    <location>
        <begin position="1607"/>
        <end position="1636"/>
    </location>
</feature>
<evidence type="ECO:0000256" key="4">
    <source>
        <dbReference type="ARBA" id="ARBA00023088"/>
    </source>
</evidence>
<dbReference type="Pfam" id="PF08428">
    <property type="entry name" value="Rib"/>
    <property type="match status" value="8"/>
</dbReference>
<dbReference type="GO" id="GO:0016020">
    <property type="term" value="C:membrane"/>
    <property type="evidence" value="ECO:0007669"/>
    <property type="project" value="InterPro"/>
</dbReference>
<evidence type="ECO:0000256" key="6">
    <source>
        <dbReference type="SAM" id="Phobius"/>
    </source>
</evidence>
<dbReference type="PROSITE" id="PS51109">
    <property type="entry name" value="G5"/>
    <property type="match status" value="1"/>
</dbReference>
<feature type="region of interest" description="Disordered" evidence="5">
    <location>
        <begin position="1701"/>
        <end position="1722"/>
    </location>
</feature>
<dbReference type="NCBIfam" id="TIGR01167">
    <property type="entry name" value="LPXTG_anchor"/>
    <property type="match status" value="1"/>
</dbReference>
<accession>A0A0R1VP38</accession>
<dbReference type="InterPro" id="IPR005877">
    <property type="entry name" value="YSIRK_signal_dom"/>
</dbReference>
<keyword evidence="10" id="KW-1185">Reference proteome</keyword>
<evidence type="ECO:0000313" key="9">
    <source>
        <dbReference type="EMBL" id="KRM03452.1"/>
    </source>
</evidence>
<dbReference type="InterPro" id="IPR015919">
    <property type="entry name" value="Cadherin-like_sf"/>
</dbReference>
<evidence type="ECO:0000259" key="8">
    <source>
        <dbReference type="PROSITE" id="PS51109"/>
    </source>
</evidence>